<dbReference type="InterPro" id="IPR051257">
    <property type="entry name" value="Diverse_CBS-Domain"/>
</dbReference>
<evidence type="ECO:0000256" key="2">
    <source>
        <dbReference type="PROSITE-ProRule" id="PRU00703"/>
    </source>
</evidence>
<keyword evidence="5" id="KW-1185">Reference proteome</keyword>
<reference evidence="4 5" key="1">
    <citation type="submission" date="2020-07" db="EMBL/GenBank/DDBJ databases">
        <title>Stappia sp., F7233, whole genome shotgun sequencing project.</title>
        <authorList>
            <person name="Jiang S."/>
            <person name="Liu Z.W."/>
            <person name="Du Z.J."/>
        </authorList>
    </citation>
    <scope>NUCLEOTIDE SEQUENCE [LARGE SCALE GENOMIC DNA]</scope>
    <source>
        <strain evidence="4 5">F7233</strain>
    </source>
</reference>
<evidence type="ECO:0000256" key="1">
    <source>
        <dbReference type="ARBA" id="ARBA00023122"/>
    </source>
</evidence>
<accession>A0A839AD66</accession>
<gene>
    <name evidence="4" type="ORF">H2509_10810</name>
</gene>
<comment type="caution">
    <text evidence="4">The sequence shown here is derived from an EMBL/GenBank/DDBJ whole genome shotgun (WGS) entry which is preliminary data.</text>
</comment>
<dbReference type="InterPro" id="IPR046342">
    <property type="entry name" value="CBS_dom_sf"/>
</dbReference>
<dbReference type="Pfam" id="PF00571">
    <property type="entry name" value="CBS"/>
    <property type="match status" value="2"/>
</dbReference>
<dbReference type="CDD" id="cd04623">
    <property type="entry name" value="CBS_pair_bac_euk"/>
    <property type="match status" value="1"/>
</dbReference>
<proteinExistence type="predicted"/>
<dbReference type="Gene3D" id="3.10.580.10">
    <property type="entry name" value="CBS-domain"/>
    <property type="match status" value="1"/>
</dbReference>
<keyword evidence="1 2" id="KW-0129">CBS domain</keyword>
<dbReference type="EMBL" id="JACFXV010000053">
    <property type="protein sequence ID" value="MBA5777613.1"/>
    <property type="molecule type" value="Genomic_DNA"/>
</dbReference>
<feature type="domain" description="CBS" evidence="3">
    <location>
        <begin position="76"/>
        <end position="131"/>
    </location>
</feature>
<protein>
    <submittedName>
        <fullName evidence="4">CBS domain-containing protein</fullName>
    </submittedName>
</protein>
<dbReference type="SMART" id="SM00116">
    <property type="entry name" value="CBS"/>
    <property type="match status" value="2"/>
</dbReference>
<dbReference type="PANTHER" id="PTHR43080:SF2">
    <property type="entry name" value="CBS DOMAIN-CONTAINING PROTEIN"/>
    <property type="match status" value="1"/>
</dbReference>
<evidence type="ECO:0000313" key="4">
    <source>
        <dbReference type="EMBL" id="MBA5777613.1"/>
    </source>
</evidence>
<dbReference type="SUPFAM" id="SSF54631">
    <property type="entry name" value="CBS-domain pair"/>
    <property type="match status" value="1"/>
</dbReference>
<name>A0A839AD66_9HYPH</name>
<dbReference type="AlphaFoldDB" id="A0A839AD66"/>
<sequence>MTVASILNVKGHDVFTETGDKTLRQICTILGERGIGAIVIVDKRGGIEGIVSERDVVRSIAKHGDDVLDQPVTEHMTKKVVTCSESDTVNDVMAKMTSGRFRHLPVVKDGLLTGLISIGDVVKHRIAQIEREAEDMRNYIAMS</sequence>
<dbReference type="RefSeq" id="WP_182165105.1">
    <property type="nucleotide sequence ID" value="NZ_JACFXV010000053.1"/>
</dbReference>
<organism evidence="4 5">
    <name type="scientific">Stappia albiluteola</name>
    <dbReference type="NCBI Taxonomy" id="2758565"/>
    <lineage>
        <taxon>Bacteria</taxon>
        <taxon>Pseudomonadati</taxon>
        <taxon>Pseudomonadota</taxon>
        <taxon>Alphaproteobacteria</taxon>
        <taxon>Hyphomicrobiales</taxon>
        <taxon>Stappiaceae</taxon>
        <taxon>Stappia</taxon>
    </lineage>
</organism>
<dbReference type="InterPro" id="IPR044725">
    <property type="entry name" value="CBSX3_CBS_dom"/>
</dbReference>
<dbReference type="PROSITE" id="PS51371">
    <property type="entry name" value="CBS"/>
    <property type="match status" value="2"/>
</dbReference>
<dbReference type="InterPro" id="IPR000644">
    <property type="entry name" value="CBS_dom"/>
</dbReference>
<dbReference type="PANTHER" id="PTHR43080">
    <property type="entry name" value="CBS DOMAIN-CONTAINING PROTEIN CBSX3, MITOCHONDRIAL"/>
    <property type="match status" value="1"/>
</dbReference>
<evidence type="ECO:0000259" key="3">
    <source>
        <dbReference type="PROSITE" id="PS51371"/>
    </source>
</evidence>
<evidence type="ECO:0000313" key="5">
    <source>
        <dbReference type="Proteomes" id="UP000541109"/>
    </source>
</evidence>
<feature type="domain" description="CBS" evidence="3">
    <location>
        <begin position="8"/>
        <end position="67"/>
    </location>
</feature>
<dbReference type="Proteomes" id="UP000541109">
    <property type="component" value="Unassembled WGS sequence"/>
</dbReference>